<dbReference type="Proteomes" id="UP001139646">
    <property type="component" value="Unassembled WGS sequence"/>
</dbReference>
<organism evidence="1 2">
    <name type="scientific">Colwellia maritima</name>
    <dbReference type="NCBI Taxonomy" id="2912588"/>
    <lineage>
        <taxon>Bacteria</taxon>
        <taxon>Pseudomonadati</taxon>
        <taxon>Pseudomonadota</taxon>
        <taxon>Gammaproteobacteria</taxon>
        <taxon>Alteromonadales</taxon>
        <taxon>Colwelliaceae</taxon>
        <taxon>Colwellia</taxon>
    </lineage>
</organism>
<dbReference type="RefSeq" id="WP_242286073.1">
    <property type="nucleotide sequence ID" value="NZ_JAKKSL010000002.1"/>
</dbReference>
<proteinExistence type="predicted"/>
<evidence type="ECO:0000313" key="2">
    <source>
        <dbReference type="Proteomes" id="UP001139646"/>
    </source>
</evidence>
<name>A0ABS9X0R0_9GAMM</name>
<sequence length="241" mass="26357">MGVHDIYRFKENQLKSKLSYNINQKKLFQDIDRIPELYGAAVVYIDSNYTITELRPFDPSCSLNPIKVVLREPPNLMNQKEFLGHLKGSQGNIRESKLVGEVVGTVLSCGAAFLGWVVVFGSSAAIPLTGGTSTAVTYLAVAASTASTAQCINGFVRTTLEVASPQSNDFLDSQEWYQSATTALDIISLLGAAAAGAMTLKTVKLLNINSGNFIYFERLISCREKTTKPRNNPIKSPWNIK</sequence>
<protein>
    <recommendedName>
        <fullName evidence="3">DUF4781 domain-containing protein</fullName>
    </recommendedName>
</protein>
<evidence type="ECO:0008006" key="3">
    <source>
        <dbReference type="Google" id="ProtNLM"/>
    </source>
</evidence>
<evidence type="ECO:0000313" key="1">
    <source>
        <dbReference type="EMBL" id="MCI2283820.1"/>
    </source>
</evidence>
<dbReference type="EMBL" id="JAKKSL010000002">
    <property type="protein sequence ID" value="MCI2283820.1"/>
    <property type="molecule type" value="Genomic_DNA"/>
</dbReference>
<accession>A0ABS9X0R0</accession>
<comment type="caution">
    <text evidence="1">The sequence shown here is derived from an EMBL/GenBank/DDBJ whole genome shotgun (WGS) entry which is preliminary data.</text>
</comment>
<reference evidence="1" key="1">
    <citation type="submission" date="2022-01" db="EMBL/GenBank/DDBJ databases">
        <title>Colwellia maritima, isolated from seawater.</title>
        <authorList>
            <person name="Kristyanto S."/>
            <person name="Jung J."/>
            <person name="Jeon C.O."/>
        </authorList>
    </citation>
    <scope>NUCLEOTIDE SEQUENCE</scope>
    <source>
        <strain evidence="1">MSW7</strain>
    </source>
</reference>
<gene>
    <name evidence="1" type="ORF">L3081_10940</name>
</gene>
<keyword evidence="2" id="KW-1185">Reference proteome</keyword>